<proteinExistence type="predicted"/>
<dbReference type="EMBL" id="HAEF01013264">
    <property type="protein sequence ID" value="SBR54423.1"/>
    <property type="molecule type" value="Transcribed_RNA"/>
</dbReference>
<dbReference type="InterPro" id="IPR035983">
    <property type="entry name" value="Hect_E3_ubiquitin_ligase"/>
</dbReference>
<evidence type="ECO:0000313" key="1">
    <source>
        <dbReference type="EMBL" id="SBR54423.1"/>
    </source>
</evidence>
<accession>A0A1A8MC66</accession>
<gene>
    <name evidence="1" type="primary">Nfu_g_1_014824</name>
</gene>
<reference evidence="1" key="1">
    <citation type="submission" date="2016-05" db="EMBL/GenBank/DDBJ databases">
        <authorList>
            <person name="Lavstsen T."/>
            <person name="Jespersen J.S."/>
        </authorList>
    </citation>
    <scope>NUCLEOTIDE SEQUENCE</scope>
    <source>
        <tissue evidence="1">Brain</tissue>
    </source>
</reference>
<evidence type="ECO:0008006" key="2">
    <source>
        <dbReference type="Google" id="ProtNLM"/>
    </source>
</evidence>
<organism evidence="1">
    <name type="scientific">Nothobranchius pienaari</name>
    <dbReference type="NCBI Taxonomy" id="704102"/>
    <lineage>
        <taxon>Eukaryota</taxon>
        <taxon>Metazoa</taxon>
        <taxon>Chordata</taxon>
        <taxon>Craniata</taxon>
        <taxon>Vertebrata</taxon>
        <taxon>Euteleostomi</taxon>
        <taxon>Actinopterygii</taxon>
        <taxon>Neopterygii</taxon>
        <taxon>Teleostei</taxon>
        <taxon>Neoteleostei</taxon>
        <taxon>Acanthomorphata</taxon>
        <taxon>Ovalentaria</taxon>
        <taxon>Atherinomorphae</taxon>
        <taxon>Cyprinodontiformes</taxon>
        <taxon>Nothobranchiidae</taxon>
        <taxon>Nothobranchius</taxon>
    </lineage>
</organism>
<dbReference type="AlphaFoldDB" id="A0A1A8MC66"/>
<dbReference type="Gene3D" id="3.90.1750.10">
    <property type="entry name" value="Hect, E3 ligase catalytic domains"/>
    <property type="match status" value="1"/>
</dbReference>
<name>A0A1A8MC66_9TELE</name>
<sequence length="440" mass="49054">MTDVHLQSFPALFQRHKLLGKRRFLSGSNTVKATKAPKSFHCNCYLLHSNAETTPQPSEELEHVLAGLGKRSLTISEDMDHVQVSTQLTEAYPKMKVLTGGWLLKKASGGRGHRRLTVLPPDPEGYTGAQLKTATGAGKTVIYIVPLQEELDLSPLPDDAKEYEKMPKATCKSCSREMPLQVLALHVQECITNITSSEDEQQREVDGPLDVETNIEKLASSEDEMIAEKECPLCGKMLPEADLPMHASFCGDIGYESHMMTNTVPQDTANDTTEMHKILCEEDVLRWLATQIDRSKEFHLCVTRDELVERGMKLWQRQKNASPLNPLKVTFIGEAGVDTGALRLEFLTEMVAGLEERLFEGEEGKGKMPKYSISDLEKGLFRVAGEIFAASLAQGGPAPNFLQEWCFSFLATDRLTTVTKNDIYEPQLRSLIMKVQGVIR</sequence>
<reference evidence="1" key="2">
    <citation type="submission" date="2016-06" db="EMBL/GenBank/DDBJ databases">
        <title>The genome of a short-lived fish provides insights into sex chromosome evolution and the genetic control of aging.</title>
        <authorList>
            <person name="Reichwald K."/>
            <person name="Felder M."/>
            <person name="Petzold A."/>
            <person name="Koch P."/>
            <person name="Groth M."/>
            <person name="Platzer M."/>
        </authorList>
    </citation>
    <scope>NUCLEOTIDE SEQUENCE</scope>
    <source>
        <tissue evidence="1">Brain</tissue>
    </source>
</reference>
<dbReference type="GO" id="GO:0004842">
    <property type="term" value="F:ubiquitin-protein transferase activity"/>
    <property type="evidence" value="ECO:0007669"/>
    <property type="project" value="InterPro"/>
</dbReference>
<protein>
    <recommendedName>
        <fullName evidence="2">HECT domain-containing protein</fullName>
    </recommendedName>
</protein>
<dbReference type="SUPFAM" id="SSF56204">
    <property type="entry name" value="Hect, E3 ligase catalytic domain"/>
    <property type="match status" value="1"/>
</dbReference>